<proteinExistence type="predicted"/>
<evidence type="ECO:0000256" key="1">
    <source>
        <dbReference type="SAM" id="Phobius"/>
    </source>
</evidence>
<dbReference type="Proteomes" id="UP000095283">
    <property type="component" value="Unplaced"/>
</dbReference>
<protein>
    <submittedName>
        <fullName evidence="3">G_PROTEIN_RECEP_F1_2 domain-containing protein</fullName>
    </submittedName>
</protein>
<reference evidence="3" key="1">
    <citation type="submission" date="2016-11" db="UniProtKB">
        <authorList>
            <consortium name="WormBaseParasite"/>
        </authorList>
    </citation>
    <scope>IDENTIFICATION</scope>
</reference>
<evidence type="ECO:0000313" key="2">
    <source>
        <dbReference type="Proteomes" id="UP000095283"/>
    </source>
</evidence>
<keyword evidence="1" id="KW-1133">Transmembrane helix</keyword>
<keyword evidence="1" id="KW-0812">Transmembrane</keyword>
<feature type="transmembrane region" description="Helical" evidence="1">
    <location>
        <begin position="6"/>
        <end position="25"/>
    </location>
</feature>
<evidence type="ECO:0000313" key="3">
    <source>
        <dbReference type="WBParaSite" id="Hba_19239"/>
    </source>
</evidence>
<organism evidence="2 3">
    <name type="scientific">Heterorhabditis bacteriophora</name>
    <name type="common">Entomopathogenic nematode worm</name>
    <dbReference type="NCBI Taxonomy" id="37862"/>
    <lineage>
        <taxon>Eukaryota</taxon>
        <taxon>Metazoa</taxon>
        <taxon>Ecdysozoa</taxon>
        <taxon>Nematoda</taxon>
        <taxon>Chromadorea</taxon>
        <taxon>Rhabditida</taxon>
        <taxon>Rhabditina</taxon>
        <taxon>Rhabditomorpha</taxon>
        <taxon>Strongyloidea</taxon>
        <taxon>Heterorhabditidae</taxon>
        <taxon>Heterorhabditis</taxon>
    </lineage>
</organism>
<name>A0A1I7XNC4_HETBA</name>
<keyword evidence="1" id="KW-0472">Membrane</keyword>
<dbReference type="AlphaFoldDB" id="A0A1I7XNC4"/>
<sequence length="218" mass="24862">MKGIIILISVTATICAGTSSITRIVNYLSDSISLRDIFSDYGENFFIIVYDFGILIMITELYSDCTSFGITVLIIKLLICCLATAFIISRSRELRKQRKNLDKALKDKYIITGNLQINKVIISIALVNIVQRLCLIIFQFVLYLVKNYAEALNNAEKVIYSVFMLYITMVILHSYNRLAFSKSIHNSVADEGLSKSERISKTTDMYFIHLNRIWNSVP</sequence>
<feature type="transmembrane region" description="Helical" evidence="1">
    <location>
        <begin position="45"/>
        <end position="62"/>
    </location>
</feature>
<feature type="transmembrane region" description="Helical" evidence="1">
    <location>
        <begin position="68"/>
        <end position="89"/>
    </location>
</feature>
<keyword evidence="2" id="KW-1185">Reference proteome</keyword>
<accession>A0A1I7XNC4</accession>
<dbReference type="WBParaSite" id="Hba_19239">
    <property type="protein sequence ID" value="Hba_19239"/>
    <property type="gene ID" value="Hba_19239"/>
</dbReference>
<feature type="transmembrane region" description="Helical" evidence="1">
    <location>
        <begin position="120"/>
        <end position="145"/>
    </location>
</feature>
<feature type="transmembrane region" description="Helical" evidence="1">
    <location>
        <begin position="157"/>
        <end position="175"/>
    </location>
</feature>